<dbReference type="Proteomes" id="UP000184932">
    <property type="component" value="Unassembled WGS sequence"/>
</dbReference>
<gene>
    <name evidence="2" type="ORF">SAMN05444002_3366</name>
</gene>
<name>A0A1N6HH27_9RHOB</name>
<evidence type="ECO:0000256" key="1">
    <source>
        <dbReference type="SAM" id="Phobius"/>
    </source>
</evidence>
<keyword evidence="1" id="KW-1133">Transmembrane helix</keyword>
<keyword evidence="1" id="KW-0812">Transmembrane</keyword>
<reference evidence="3" key="1">
    <citation type="submission" date="2016-11" db="EMBL/GenBank/DDBJ databases">
        <authorList>
            <person name="Varghese N."/>
            <person name="Submissions S."/>
        </authorList>
    </citation>
    <scope>NUCLEOTIDE SEQUENCE [LARGE SCALE GENOMIC DNA]</scope>
    <source>
        <strain evidence="3">DSM 29440</strain>
    </source>
</reference>
<dbReference type="STRING" id="1217970.SAMN05444002_3366"/>
<proteinExistence type="predicted"/>
<evidence type="ECO:0000313" key="2">
    <source>
        <dbReference type="EMBL" id="SIO19036.1"/>
    </source>
</evidence>
<dbReference type="EMBL" id="FSRL01000001">
    <property type="protein sequence ID" value="SIO19036.1"/>
    <property type="molecule type" value="Genomic_DNA"/>
</dbReference>
<dbReference type="Pfam" id="PF06835">
    <property type="entry name" value="LptC"/>
    <property type="match status" value="1"/>
</dbReference>
<keyword evidence="1" id="KW-0472">Membrane</keyword>
<feature type="transmembrane region" description="Helical" evidence="1">
    <location>
        <begin position="12"/>
        <end position="34"/>
    </location>
</feature>
<protein>
    <submittedName>
        <fullName evidence="2">Lipopolysaccharide export system protein LptC</fullName>
    </submittedName>
</protein>
<organism evidence="2 3">
    <name type="scientific">Vannielia litorea</name>
    <dbReference type="NCBI Taxonomy" id="1217970"/>
    <lineage>
        <taxon>Bacteria</taxon>
        <taxon>Pseudomonadati</taxon>
        <taxon>Pseudomonadota</taxon>
        <taxon>Alphaproteobacteria</taxon>
        <taxon>Rhodobacterales</taxon>
        <taxon>Paracoccaceae</taxon>
        <taxon>Vannielia</taxon>
    </lineage>
</organism>
<dbReference type="OrthoDB" id="7871110at2"/>
<evidence type="ECO:0000313" key="3">
    <source>
        <dbReference type="Proteomes" id="UP000184932"/>
    </source>
</evidence>
<keyword evidence="3" id="KW-1185">Reference proteome</keyword>
<dbReference type="RefSeq" id="WP_074257275.1">
    <property type="nucleotide sequence ID" value="NZ_FSRL01000001.1"/>
</dbReference>
<accession>A0A1N6HH27</accession>
<dbReference type="InterPro" id="IPR010664">
    <property type="entry name" value="LipoPS_assembly_LptC-rel"/>
</dbReference>
<dbReference type="AlphaFoldDB" id="A0A1N6HH27"/>
<sequence length="201" mass="21072">MSVYDNSYSRFVSLAKIVLPLAALALLSTLFLVARTVDPSRSIPFADVDVNELAREQRISAPNYSGVTRDGAAISIKASSARPDPANRSRVSATDLRGHLETPDGGTYELSSLSGEIDTKAGLAVLDGGVIITTPTGYQVTSDQITTALEQTDIESPGPVKAVGPAGTLDAGSMKLTPSDDGNYLLVFNNGVKLVYTPPSE</sequence>